<name>A0A484R527_9ZZZZ</name>
<sequence>MSKPVILTCAITGGDDTAGRFPAVPVTPKQIADSAIEACKAGAAIAHIHVRNPETGKPSIELALYQEVVERIRDSGSPVIVNLTTGAGARFIPSDETANTVGEGSNLRTPAERARHIAALRPEICSLDMGSLNFGKGALINIQKHVEAIAAVIREAGVKPELEVFDTGHIALAKHMIGQGLIEANPIWQLVMGVPWGAPADPDMLMAMRNLLPAGANWAAFGIGPKEYPMLAQSALLGGHVRVGLEDNLYIEKGVQATSNAQLVEKGVKVLQTVGFDTATPAQARDMLGLKAR</sequence>
<comment type="cofactor">
    <cofactor evidence="1">
        <name>Zn(2+)</name>
        <dbReference type="ChEBI" id="CHEBI:29105"/>
    </cofactor>
</comment>
<dbReference type="Pfam" id="PF05853">
    <property type="entry name" value="BKACE"/>
    <property type="match status" value="1"/>
</dbReference>
<dbReference type="InterPro" id="IPR008567">
    <property type="entry name" value="BKACE"/>
</dbReference>
<evidence type="ECO:0000256" key="4">
    <source>
        <dbReference type="ARBA" id="ARBA00022833"/>
    </source>
</evidence>
<proteinExistence type="predicted"/>
<protein>
    <recommendedName>
        <fullName evidence="7">NADPH:quinone reductase</fullName>
    </recommendedName>
</protein>
<keyword evidence="4" id="KW-0862">Zinc</keyword>
<keyword evidence="2" id="KW-0808">Transferase</keyword>
<evidence type="ECO:0000256" key="3">
    <source>
        <dbReference type="ARBA" id="ARBA00022723"/>
    </source>
</evidence>
<gene>
    <name evidence="5" type="ORF">BER1_4366</name>
    <name evidence="6" type="ORF">BER2_4340</name>
</gene>
<accession>A0A484R527</accession>
<evidence type="ECO:0000256" key="2">
    <source>
        <dbReference type="ARBA" id="ARBA00022679"/>
    </source>
</evidence>
<dbReference type="EMBL" id="CAADIH010000027">
    <property type="protein sequence ID" value="VFR48191.1"/>
    <property type="molecule type" value="Genomic_DNA"/>
</dbReference>
<evidence type="ECO:0008006" key="7">
    <source>
        <dbReference type="Google" id="ProtNLM"/>
    </source>
</evidence>
<dbReference type="Gene3D" id="3.20.20.70">
    <property type="entry name" value="Aldolase class I"/>
    <property type="match status" value="1"/>
</dbReference>
<dbReference type="PANTHER" id="PTHR37418:SF2">
    <property type="entry name" value="3-KETO-5-AMINOHEXANOATE CLEAVAGE ENZYME"/>
    <property type="match status" value="1"/>
</dbReference>
<evidence type="ECO:0000256" key="1">
    <source>
        <dbReference type="ARBA" id="ARBA00001947"/>
    </source>
</evidence>
<dbReference type="InterPro" id="IPR013785">
    <property type="entry name" value="Aldolase_TIM"/>
</dbReference>
<keyword evidence="3" id="KW-0479">Metal-binding</keyword>
<evidence type="ECO:0000313" key="5">
    <source>
        <dbReference type="EMBL" id="VFR45343.1"/>
    </source>
</evidence>
<dbReference type="GO" id="GO:0043720">
    <property type="term" value="F:3-keto-5-aminohexanoate cleavage activity"/>
    <property type="evidence" value="ECO:0007669"/>
    <property type="project" value="InterPro"/>
</dbReference>
<dbReference type="AlphaFoldDB" id="A0A484R527"/>
<dbReference type="EMBL" id="CAADIE010000026">
    <property type="protein sequence ID" value="VFR45343.1"/>
    <property type="molecule type" value="Genomic_DNA"/>
</dbReference>
<reference evidence="5" key="1">
    <citation type="submission" date="2019-03" db="EMBL/GenBank/DDBJ databases">
        <authorList>
            <person name="Danneels B."/>
        </authorList>
    </citation>
    <scope>NUCLEOTIDE SEQUENCE</scope>
</reference>
<organism evidence="5">
    <name type="scientific">plant metagenome</name>
    <dbReference type="NCBI Taxonomy" id="1297885"/>
    <lineage>
        <taxon>unclassified sequences</taxon>
        <taxon>metagenomes</taxon>
        <taxon>organismal metagenomes</taxon>
    </lineage>
</organism>
<dbReference type="GO" id="GO:0046872">
    <property type="term" value="F:metal ion binding"/>
    <property type="evidence" value="ECO:0007669"/>
    <property type="project" value="UniProtKB-KW"/>
</dbReference>
<evidence type="ECO:0000313" key="6">
    <source>
        <dbReference type="EMBL" id="VFR48191.1"/>
    </source>
</evidence>
<dbReference type="PANTHER" id="PTHR37418">
    <property type="entry name" value="3-KETO-5-AMINOHEXANOATE CLEAVAGE ENZYME-RELATED"/>
    <property type="match status" value="1"/>
</dbReference>